<dbReference type="InterPro" id="IPR057078">
    <property type="entry name" value="HYR-4C"/>
</dbReference>
<evidence type="ECO:0000313" key="3">
    <source>
        <dbReference type="Proteomes" id="UP000245449"/>
    </source>
</evidence>
<feature type="domain" description="HYR-like" evidence="1">
    <location>
        <begin position="215"/>
        <end position="285"/>
    </location>
</feature>
<feature type="non-terminal residue" evidence="2">
    <location>
        <position position="394"/>
    </location>
</feature>
<comment type="caution">
    <text evidence="2">The sequence shown here is derived from an EMBL/GenBank/DDBJ whole genome shotgun (WGS) entry which is preliminary data.</text>
</comment>
<dbReference type="AlphaFoldDB" id="A0A2U1JFS2"/>
<sequence>CAGSYSVTRTWTAKDGCNNSSTASQTINVQDITAPTITTVASDQTVLCDGAGNSLEFQAWLNTNAGSSATDNCSSLTWSNEILSVIPQCGGTSKTLVRFSATDACNNSKKTTALFTILDLIPPTLITVASDLTVECDGNGNTLDLNSWLSNNGGATATDLCGKVTWSNNFTTLSDDCGKTGSANVIFKATDDCGNFITTTAKFGIKDTIAPIAPTAPSNLTVSCAGDVPVTIALTTTDICSGTISALGKDTIVQGNCPNSFVLTRTWTFADACNNSSTTVQIITVEDKTTPIIAPLPATSTISCPATPVFTIATATDGCGSAFTLTSTDVTTPGVCTGSYSVTRTWTATDGCNNSSTASQTINVQDITAPTITAQASNITVECDGSGNQTAIAG</sequence>
<keyword evidence="3" id="KW-1185">Reference proteome</keyword>
<protein>
    <recommendedName>
        <fullName evidence="1">HYR-like domain-containing protein</fullName>
    </recommendedName>
</protein>
<name>A0A2U1JFS2_9FLAO</name>
<dbReference type="EMBL" id="QCZI01000049">
    <property type="protein sequence ID" value="PWA03839.1"/>
    <property type="molecule type" value="Genomic_DNA"/>
</dbReference>
<evidence type="ECO:0000313" key="2">
    <source>
        <dbReference type="EMBL" id="PWA03839.1"/>
    </source>
</evidence>
<feature type="domain" description="HYR-like" evidence="1">
    <location>
        <begin position="293"/>
        <end position="364"/>
    </location>
</feature>
<accession>A0A2U1JFS2</accession>
<dbReference type="Proteomes" id="UP000245449">
    <property type="component" value="Unassembled WGS sequence"/>
</dbReference>
<proteinExistence type="predicted"/>
<evidence type="ECO:0000259" key="1">
    <source>
        <dbReference type="Pfam" id="PF23237"/>
    </source>
</evidence>
<reference evidence="2 3" key="1">
    <citation type="submission" date="2018-04" db="EMBL/GenBank/DDBJ databases">
        <title>Flavobacterium sp. nov., isolated from glacier ice.</title>
        <authorList>
            <person name="Liu Q."/>
            <person name="Xin Y.-H."/>
        </authorList>
    </citation>
    <scope>NUCLEOTIDE SEQUENCE [LARGE SCALE GENOMIC DNA]</scope>
    <source>
        <strain evidence="2 3">RB1R5</strain>
    </source>
</reference>
<gene>
    <name evidence="2" type="ORF">DB895_14135</name>
</gene>
<dbReference type="Pfam" id="PF23237">
    <property type="entry name" value="HYR_4C"/>
    <property type="match status" value="2"/>
</dbReference>
<feature type="non-terminal residue" evidence="2">
    <location>
        <position position="1"/>
    </location>
</feature>
<organism evidence="2 3">
    <name type="scientific">Flavobacterium psychrotolerans</name>
    <dbReference type="NCBI Taxonomy" id="2169410"/>
    <lineage>
        <taxon>Bacteria</taxon>
        <taxon>Pseudomonadati</taxon>
        <taxon>Bacteroidota</taxon>
        <taxon>Flavobacteriia</taxon>
        <taxon>Flavobacteriales</taxon>
        <taxon>Flavobacteriaceae</taxon>
        <taxon>Flavobacterium</taxon>
    </lineage>
</organism>